<evidence type="ECO:0000256" key="1">
    <source>
        <dbReference type="SAM" id="MobiDB-lite"/>
    </source>
</evidence>
<gene>
    <name evidence="2" type="ORF">AULFYP135_01693</name>
</gene>
<accession>A0A6N2U4E7</accession>
<dbReference type="EMBL" id="CACRSL010000003">
    <property type="protein sequence ID" value="VYT11331.1"/>
    <property type="molecule type" value="Genomic_DNA"/>
</dbReference>
<feature type="region of interest" description="Disordered" evidence="1">
    <location>
        <begin position="1"/>
        <end position="23"/>
    </location>
</feature>
<dbReference type="InterPro" id="IPR019289">
    <property type="entry name" value="Phage_tail_E/E"/>
</dbReference>
<evidence type="ECO:0008006" key="3">
    <source>
        <dbReference type="Google" id="ProtNLM"/>
    </source>
</evidence>
<protein>
    <recommendedName>
        <fullName evidence="3">Phage tail assembly protein</fullName>
    </recommendedName>
</protein>
<organism evidence="2">
    <name type="scientific">uncultured Anaerotruncus sp</name>
    <dbReference type="NCBI Taxonomy" id="905011"/>
    <lineage>
        <taxon>Bacteria</taxon>
        <taxon>Bacillati</taxon>
        <taxon>Bacillota</taxon>
        <taxon>Clostridia</taxon>
        <taxon>Eubacteriales</taxon>
        <taxon>Oscillospiraceae</taxon>
        <taxon>Anaerotruncus</taxon>
        <taxon>environmental samples</taxon>
    </lineage>
</organism>
<evidence type="ECO:0000313" key="2">
    <source>
        <dbReference type="EMBL" id="VYT11331.1"/>
    </source>
</evidence>
<name>A0A6N2U4E7_9FIRM</name>
<proteinExistence type="predicted"/>
<reference evidence="2" key="1">
    <citation type="submission" date="2019-11" db="EMBL/GenBank/DDBJ databases">
        <authorList>
            <person name="Feng L."/>
        </authorList>
    </citation>
    <scope>NUCLEOTIDE SEQUENCE</scope>
    <source>
        <strain evidence="2">AundefinedLFYP135</strain>
    </source>
</reference>
<dbReference type="AlphaFoldDB" id="A0A6N2U4E7"/>
<sequence>MEEIKNAMVEVNTETQEVNTEREEVSEERVVKLTKPYVFEGKEYEEIDLSGLEKLTIRDAIDTQLELFGVEVAASVLCETTTAFARTMAAKATGLPIEFFKLMPRGAFKRVAGMVRRYMNADGETENHVMQLEKPHSYKGKEYREIDLNGISDLNTLNESEAENRLAREGFAVTENGTNYLYACVIASMATGIPEDFFTSLPLYELLKLKNAVNDADFFE</sequence>
<feature type="compositionally biased region" description="Low complexity" evidence="1">
    <location>
        <begin position="9"/>
        <end position="18"/>
    </location>
</feature>
<dbReference type="Pfam" id="PF10109">
    <property type="entry name" value="Phage_TAC_7"/>
    <property type="match status" value="1"/>
</dbReference>